<accession>A0A0S7EII1</accession>
<protein>
    <recommendedName>
        <fullName evidence="12">Imidazole glycerol phosphate synthase subunit HisH</fullName>
        <ecNumber evidence="12">4.3.2.10</ecNumber>
    </recommendedName>
    <alternativeName>
        <fullName evidence="12">IGP synthase glutaminase subunit</fullName>
        <ecNumber evidence="12">3.5.1.2</ecNumber>
    </alternativeName>
    <alternativeName>
        <fullName evidence="12">IGP synthase subunit HisH</fullName>
    </alternativeName>
    <alternativeName>
        <fullName evidence="12">ImGP synthase subunit HisH</fullName>
        <shortName evidence="12">IGPS subunit HisH</shortName>
    </alternativeName>
</protein>
<dbReference type="GO" id="GO:0000107">
    <property type="term" value="F:imidazoleglycerol-phosphate synthase activity"/>
    <property type="evidence" value="ECO:0007669"/>
    <property type="project" value="UniProtKB-UniRule"/>
</dbReference>
<dbReference type="InterPro" id="IPR029062">
    <property type="entry name" value="Class_I_gatase-like"/>
</dbReference>
<dbReference type="eggNOG" id="COG0118">
    <property type="taxonomic scope" value="Bacteria"/>
</dbReference>
<dbReference type="NCBIfam" id="TIGR01855">
    <property type="entry name" value="IMP_synth_hisH"/>
    <property type="match status" value="1"/>
</dbReference>
<comment type="subcellular location">
    <subcellularLocation>
        <location evidence="1 12">Cytoplasm</location>
    </subcellularLocation>
</comment>
<comment type="catalytic activity">
    <reaction evidence="11 12">
        <text>L-glutamine + H2O = L-glutamate + NH4(+)</text>
        <dbReference type="Rhea" id="RHEA:15889"/>
        <dbReference type="ChEBI" id="CHEBI:15377"/>
        <dbReference type="ChEBI" id="CHEBI:28938"/>
        <dbReference type="ChEBI" id="CHEBI:29985"/>
        <dbReference type="ChEBI" id="CHEBI:58359"/>
        <dbReference type="EC" id="3.5.1.2"/>
    </reaction>
</comment>
<keyword evidence="5 12" id="KW-0028">Amino-acid biosynthesis</keyword>
<evidence type="ECO:0000256" key="2">
    <source>
        <dbReference type="ARBA" id="ARBA00005091"/>
    </source>
</evidence>
<evidence type="ECO:0000313" key="14">
    <source>
        <dbReference type="EMBL" id="ALU27595.1"/>
    </source>
</evidence>
<keyword evidence="6 12" id="KW-0378">Hydrolase</keyword>
<evidence type="ECO:0000256" key="8">
    <source>
        <dbReference type="ARBA" id="ARBA00023102"/>
    </source>
</evidence>
<dbReference type="EC" id="4.3.2.10" evidence="12"/>
<evidence type="ECO:0000256" key="9">
    <source>
        <dbReference type="ARBA" id="ARBA00023239"/>
    </source>
</evidence>
<comment type="catalytic activity">
    <reaction evidence="10 12">
        <text>5-[(5-phospho-1-deoxy-D-ribulos-1-ylimino)methylamino]-1-(5-phospho-beta-D-ribosyl)imidazole-4-carboxamide + L-glutamine = D-erythro-1-(imidazol-4-yl)glycerol 3-phosphate + 5-amino-1-(5-phospho-beta-D-ribosyl)imidazole-4-carboxamide + L-glutamate + H(+)</text>
        <dbReference type="Rhea" id="RHEA:24793"/>
        <dbReference type="ChEBI" id="CHEBI:15378"/>
        <dbReference type="ChEBI" id="CHEBI:29985"/>
        <dbReference type="ChEBI" id="CHEBI:58278"/>
        <dbReference type="ChEBI" id="CHEBI:58359"/>
        <dbReference type="ChEBI" id="CHEBI:58475"/>
        <dbReference type="ChEBI" id="CHEBI:58525"/>
        <dbReference type="EC" id="4.3.2.10"/>
    </reaction>
</comment>
<evidence type="ECO:0000256" key="1">
    <source>
        <dbReference type="ARBA" id="ARBA00004496"/>
    </source>
</evidence>
<dbReference type="Proteomes" id="UP000069030">
    <property type="component" value="Chromosome"/>
</dbReference>
<dbReference type="AlphaFoldDB" id="A0A0S7EII1"/>
<dbReference type="Gene3D" id="3.40.50.880">
    <property type="match status" value="1"/>
</dbReference>
<evidence type="ECO:0000259" key="13">
    <source>
        <dbReference type="Pfam" id="PF00117"/>
    </source>
</evidence>
<dbReference type="CDD" id="cd01748">
    <property type="entry name" value="GATase1_IGP_Synthase"/>
    <property type="match status" value="1"/>
</dbReference>
<dbReference type="RefSeq" id="WP_006258516.1">
    <property type="nucleotide sequence ID" value="NZ_BCMQ01000011.1"/>
</dbReference>
<feature type="domain" description="Glutamine amidotransferase" evidence="13">
    <location>
        <begin position="10"/>
        <end position="191"/>
    </location>
</feature>
<dbReference type="Pfam" id="PF00117">
    <property type="entry name" value="GATase"/>
    <property type="match status" value="1"/>
</dbReference>
<keyword evidence="8 12" id="KW-0368">Histidine biosynthesis</keyword>
<evidence type="ECO:0000313" key="15">
    <source>
        <dbReference type="Proteomes" id="UP000069030"/>
    </source>
</evidence>
<dbReference type="GO" id="GO:0016829">
    <property type="term" value="F:lyase activity"/>
    <property type="evidence" value="ECO:0007669"/>
    <property type="project" value="UniProtKB-KW"/>
</dbReference>
<feature type="active site" evidence="12">
    <location>
        <position position="175"/>
    </location>
</feature>
<evidence type="ECO:0000256" key="5">
    <source>
        <dbReference type="ARBA" id="ARBA00022605"/>
    </source>
</evidence>
<name>A0A0S7EII1_9FLAO</name>
<keyword evidence="4 12" id="KW-0963">Cytoplasm</keyword>
<dbReference type="EC" id="3.5.1.2" evidence="12"/>
<reference evidence="14 15" key="1">
    <citation type="journal article" date="2016" name="J. Zhejiang Univ. Sci. B">
        <title>Antibiotic resistance mechanisms of Myroides sp.</title>
        <authorList>
            <person name="Hu S."/>
            <person name="Yuan S."/>
            <person name="Qu H."/>
            <person name="Jiang T."/>
            <person name="Zhou Y."/>
            <person name="Wang M."/>
            <person name="Ming D."/>
        </authorList>
    </citation>
    <scope>NUCLEOTIDE SEQUENCE [LARGE SCALE GENOMIC DNA]</scope>
    <source>
        <strain evidence="14 15">PR63039</strain>
    </source>
</reference>
<dbReference type="PIRSF" id="PIRSF000495">
    <property type="entry name" value="Amidotransf_hisH"/>
    <property type="match status" value="1"/>
</dbReference>
<dbReference type="PROSITE" id="PS51273">
    <property type="entry name" value="GATASE_TYPE_1"/>
    <property type="match status" value="1"/>
</dbReference>
<feature type="active site" description="Nucleophile" evidence="12">
    <location>
        <position position="76"/>
    </location>
</feature>
<proteinExistence type="inferred from homology"/>
<dbReference type="PANTHER" id="PTHR42701">
    <property type="entry name" value="IMIDAZOLE GLYCEROL PHOSPHATE SYNTHASE SUBUNIT HISH"/>
    <property type="match status" value="1"/>
</dbReference>
<dbReference type="FunFam" id="3.40.50.880:FF:000009">
    <property type="entry name" value="Imidazole glycerol phosphate synthase subunit HisH"/>
    <property type="match status" value="1"/>
</dbReference>
<evidence type="ECO:0000256" key="12">
    <source>
        <dbReference type="HAMAP-Rule" id="MF_00278"/>
    </source>
</evidence>
<evidence type="ECO:0000256" key="3">
    <source>
        <dbReference type="ARBA" id="ARBA00011152"/>
    </source>
</evidence>
<gene>
    <name evidence="12" type="primary">hisH</name>
    <name evidence="14" type="ORF">AS202_16225</name>
</gene>
<dbReference type="EMBL" id="CP013690">
    <property type="protein sequence ID" value="ALU27595.1"/>
    <property type="molecule type" value="Genomic_DNA"/>
</dbReference>
<comment type="pathway">
    <text evidence="2 12">Amino-acid biosynthesis; L-histidine biosynthesis; L-histidine from 5-phospho-alpha-D-ribose 1-diphosphate: step 5/9.</text>
</comment>
<dbReference type="HAMAP" id="MF_00278">
    <property type="entry name" value="HisH"/>
    <property type="match status" value="1"/>
</dbReference>
<evidence type="ECO:0000256" key="6">
    <source>
        <dbReference type="ARBA" id="ARBA00022801"/>
    </source>
</evidence>
<dbReference type="GO" id="GO:0005737">
    <property type="term" value="C:cytoplasm"/>
    <property type="evidence" value="ECO:0007669"/>
    <property type="project" value="UniProtKB-SubCell"/>
</dbReference>
<keyword evidence="7 12" id="KW-0315">Glutamine amidotransferase</keyword>
<evidence type="ECO:0000256" key="4">
    <source>
        <dbReference type="ARBA" id="ARBA00022490"/>
    </source>
</evidence>
<evidence type="ECO:0000256" key="7">
    <source>
        <dbReference type="ARBA" id="ARBA00022962"/>
    </source>
</evidence>
<comment type="subunit">
    <text evidence="3 12">Heterodimer of HisH and HisF.</text>
</comment>
<dbReference type="GO" id="GO:0004359">
    <property type="term" value="F:glutaminase activity"/>
    <property type="evidence" value="ECO:0007669"/>
    <property type="project" value="UniProtKB-EC"/>
</dbReference>
<feature type="active site" evidence="12">
    <location>
        <position position="177"/>
    </location>
</feature>
<sequence length="193" mass="21234">MIAILKYNAGNVQSVQNAIERLGYQTIVTDDVAILTSADKVIFPGVGEASSAMRYLVDKGLDKVIVSLKQPILGICLGMQLLCNSSEEGNVVGLGVFDNEVKLFPATDIVPHMGWNNCDMIEEETLFKGIEELDDFYFVHSYYATLSKDTIAVNNYIVPFSAALAKGNFYAVQFHPEKSGKVGELLLKNFLEL</sequence>
<dbReference type="PANTHER" id="PTHR42701:SF1">
    <property type="entry name" value="IMIDAZOLE GLYCEROL PHOSPHATE SYNTHASE SUBUNIT HISH"/>
    <property type="match status" value="1"/>
</dbReference>
<evidence type="ECO:0000256" key="11">
    <source>
        <dbReference type="ARBA" id="ARBA00049534"/>
    </source>
</evidence>
<evidence type="ECO:0000256" key="10">
    <source>
        <dbReference type="ARBA" id="ARBA00047838"/>
    </source>
</evidence>
<comment type="function">
    <text evidence="12">IGPS catalyzes the conversion of PRFAR and glutamine to IGP, AICAR and glutamate. The HisH subunit catalyzes the hydrolysis of glutamine to glutamate and ammonia as part of the synthesis of IGP and AICAR. The resulting ammonia molecule is channeled to the active site of HisF.</text>
</comment>
<dbReference type="InterPro" id="IPR010139">
    <property type="entry name" value="Imidazole-glycPsynth_HisH"/>
</dbReference>
<organism evidence="14 15">
    <name type="scientific">Myroides odoratimimus</name>
    <dbReference type="NCBI Taxonomy" id="76832"/>
    <lineage>
        <taxon>Bacteria</taxon>
        <taxon>Pseudomonadati</taxon>
        <taxon>Bacteroidota</taxon>
        <taxon>Flavobacteriia</taxon>
        <taxon>Flavobacteriales</taxon>
        <taxon>Flavobacteriaceae</taxon>
        <taxon>Myroides</taxon>
    </lineage>
</organism>
<dbReference type="SUPFAM" id="SSF52317">
    <property type="entry name" value="Class I glutamine amidotransferase-like"/>
    <property type="match status" value="1"/>
</dbReference>
<dbReference type="GO" id="GO:0000105">
    <property type="term" value="P:L-histidine biosynthetic process"/>
    <property type="evidence" value="ECO:0007669"/>
    <property type="project" value="UniProtKB-UniRule"/>
</dbReference>
<dbReference type="KEGG" id="mod:AS202_16225"/>
<dbReference type="InterPro" id="IPR017926">
    <property type="entry name" value="GATASE"/>
</dbReference>
<keyword evidence="9 12" id="KW-0456">Lyase</keyword>